<dbReference type="PROSITE" id="PS50929">
    <property type="entry name" value="ABC_TM1F"/>
    <property type="match status" value="1"/>
</dbReference>
<dbReference type="PROSITE" id="PS50893">
    <property type="entry name" value="ABC_TRANSPORTER_2"/>
    <property type="match status" value="1"/>
</dbReference>
<gene>
    <name evidence="13" type="ORF">GXW76_03210</name>
</gene>
<accession>A0A9X9WSP3</accession>
<dbReference type="GO" id="GO:0005524">
    <property type="term" value="F:ATP binding"/>
    <property type="evidence" value="ECO:0007669"/>
    <property type="project" value="UniProtKB-KW"/>
</dbReference>
<evidence type="ECO:0000256" key="5">
    <source>
        <dbReference type="ARBA" id="ARBA00022741"/>
    </source>
</evidence>
<dbReference type="EMBL" id="JAAEDM010000005">
    <property type="protein sequence ID" value="MBR0670172.1"/>
    <property type="molecule type" value="Genomic_DNA"/>
</dbReference>
<evidence type="ECO:0000256" key="7">
    <source>
        <dbReference type="ARBA" id="ARBA00022989"/>
    </source>
</evidence>
<feature type="transmembrane region" description="Helical" evidence="9">
    <location>
        <begin position="399"/>
        <end position="426"/>
    </location>
</feature>
<dbReference type="InterPro" id="IPR003593">
    <property type="entry name" value="AAA+_ATPase"/>
</dbReference>
<protein>
    <submittedName>
        <fullName evidence="13">Peptidase domain-containing ABC transporter</fullName>
    </submittedName>
</protein>
<reference evidence="13" key="2">
    <citation type="journal article" date="2021" name="Syst. Appl. Microbiol.">
        <title>Roseomonas hellenica sp. nov., isolated from roots of wild-growing Alkanna tinctoria.</title>
        <authorList>
            <person name="Rat A."/>
            <person name="Naranjo H.D."/>
            <person name="Lebbe L."/>
            <person name="Cnockaert M."/>
            <person name="Krigas N."/>
            <person name="Grigoriadou K."/>
            <person name="Maloupa E."/>
            <person name="Willems A."/>
        </authorList>
    </citation>
    <scope>NUCLEOTIDE SEQUENCE</scope>
    <source>
        <strain evidence="13">LMG 31231</strain>
    </source>
</reference>
<dbReference type="Proteomes" id="UP001138751">
    <property type="component" value="Unassembled WGS sequence"/>
</dbReference>
<feature type="transmembrane region" description="Helical" evidence="9">
    <location>
        <begin position="305"/>
        <end position="325"/>
    </location>
</feature>
<organism evidence="13 14">
    <name type="scientific">Neoroseomonas soli</name>
    <dbReference type="NCBI Taxonomy" id="1081025"/>
    <lineage>
        <taxon>Bacteria</taxon>
        <taxon>Pseudomonadati</taxon>
        <taxon>Pseudomonadota</taxon>
        <taxon>Alphaproteobacteria</taxon>
        <taxon>Acetobacterales</taxon>
        <taxon>Acetobacteraceae</taxon>
        <taxon>Neoroseomonas</taxon>
    </lineage>
</organism>
<keyword evidence="4 9" id="KW-0812">Transmembrane</keyword>
<evidence type="ECO:0000256" key="1">
    <source>
        <dbReference type="ARBA" id="ARBA00004651"/>
    </source>
</evidence>
<dbReference type="Pfam" id="PF00664">
    <property type="entry name" value="ABC_membrane"/>
    <property type="match status" value="1"/>
</dbReference>
<evidence type="ECO:0000313" key="13">
    <source>
        <dbReference type="EMBL" id="MBR0670172.1"/>
    </source>
</evidence>
<dbReference type="InterPro" id="IPR003439">
    <property type="entry name" value="ABC_transporter-like_ATP-bd"/>
</dbReference>
<dbReference type="FunFam" id="3.40.50.300:FF:000221">
    <property type="entry name" value="Multidrug ABC transporter ATP-binding protein"/>
    <property type="match status" value="1"/>
</dbReference>
<evidence type="ECO:0000256" key="2">
    <source>
        <dbReference type="ARBA" id="ARBA00022448"/>
    </source>
</evidence>
<dbReference type="SMART" id="SM00382">
    <property type="entry name" value="AAA"/>
    <property type="match status" value="1"/>
</dbReference>
<feature type="domain" description="ABC transmembrane type-1" evidence="11">
    <location>
        <begin position="167"/>
        <end position="446"/>
    </location>
</feature>
<dbReference type="GO" id="GO:0034040">
    <property type="term" value="F:ATPase-coupled lipid transmembrane transporter activity"/>
    <property type="evidence" value="ECO:0007669"/>
    <property type="project" value="TreeGrafter"/>
</dbReference>
<dbReference type="PROSITE" id="PS50990">
    <property type="entry name" value="PEPTIDASE_C39"/>
    <property type="match status" value="1"/>
</dbReference>
<evidence type="ECO:0000256" key="4">
    <source>
        <dbReference type="ARBA" id="ARBA00022692"/>
    </source>
</evidence>
<dbReference type="InterPro" id="IPR036640">
    <property type="entry name" value="ABC1_TM_sf"/>
</dbReference>
<comment type="subcellular location">
    <subcellularLocation>
        <location evidence="1">Cell membrane</location>
        <topology evidence="1">Multi-pass membrane protein</topology>
    </subcellularLocation>
</comment>
<dbReference type="InterPro" id="IPR017871">
    <property type="entry name" value="ABC_transporter-like_CS"/>
</dbReference>
<evidence type="ECO:0000259" key="11">
    <source>
        <dbReference type="PROSITE" id="PS50929"/>
    </source>
</evidence>
<evidence type="ECO:0000256" key="3">
    <source>
        <dbReference type="ARBA" id="ARBA00022475"/>
    </source>
</evidence>
<evidence type="ECO:0000256" key="9">
    <source>
        <dbReference type="SAM" id="Phobius"/>
    </source>
</evidence>
<dbReference type="GO" id="GO:0006508">
    <property type="term" value="P:proteolysis"/>
    <property type="evidence" value="ECO:0007669"/>
    <property type="project" value="InterPro"/>
</dbReference>
<dbReference type="AlphaFoldDB" id="A0A9X9WSP3"/>
<dbReference type="InterPro" id="IPR005074">
    <property type="entry name" value="Peptidase_C39"/>
</dbReference>
<dbReference type="Pfam" id="PF00005">
    <property type="entry name" value="ABC_tran"/>
    <property type="match status" value="1"/>
</dbReference>
<keyword evidence="3" id="KW-1003">Cell membrane</keyword>
<proteinExistence type="predicted"/>
<dbReference type="SUPFAM" id="SSF52540">
    <property type="entry name" value="P-loop containing nucleoside triphosphate hydrolases"/>
    <property type="match status" value="1"/>
</dbReference>
<feature type="transmembrane region" description="Helical" evidence="9">
    <location>
        <begin position="279"/>
        <end position="299"/>
    </location>
</feature>
<dbReference type="Pfam" id="PF03412">
    <property type="entry name" value="Peptidase_C39"/>
    <property type="match status" value="1"/>
</dbReference>
<dbReference type="InterPro" id="IPR027417">
    <property type="entry name" value="P-loop_NTPase"/>
</dbReference>
<dbReference type="GO" id="GO:0140359">
    <property type="term" value="F:ABC-type transporter activity"/>
    <property type="evidence" value="ECO:0007669"/>
    <property type="project" value="InterPro"/>
</dbReference>
<reference evidence="13" key="1">
    <citation type="submission" date="2020-01" db="EMBL/GenBank/DDBJ databases">
        <authorList>
            <person name="Rat A."/>
        </authorList>
    </citation>
    <scope>NUCLEOTIDE SEQUENCE</scope>
    <source>
        <strain evidence="13">LMG 31231</strain>
    </source>
</reference>
<keyword evidence="7 9" id="KW-1133">Transmembrane helix</keyword>
<dbReference type="PANTHER" id="PTHR24221:SF647">
    <property type="entry name" value="BLL6336 PROTEIN"/>
    <property type="match status" value="1"/>
</dbReference>
<dbReference type="RefSeq" id="WP_211860545.1">
    <property type="nucleotide sequence ID" value="NZ_JAAEDM010000005.1"/>
</dbReference>
<dbReference type="GO" id="GO:0016887">
    <property type="term" value="F:ATP hydrolysis activity"/>
    <property type="evidence" value="ECO:0007669"/>
    <property type="project" value="InterPro"/>
</dbReference>
<feature type="domain" description="ABC transporter" evidence="10">
    <location>
        <begin position="479"/>
        <end position="714"/>
    </location>
</feature>
<dbReference type="CDD" id="cd02259">
    <property type="entry name" value="Peptidase_C39_like"/>
    <property type="match status" value="1"/>
</dbReference>
<keyword evidence="14" id="KW-1185">Reference proteome</keyword>
<dbReference type="SUPFAM" id="SSF90123">
    <property type="entry name" value="ABC transporter transmembrane region"/>
    <property type="match status" value="1"/>
</dbReference>
<dbReference type="GO" id="GO:0005886">
    <property type="term" value="C:plasma membrane"/>
    <property type="evidence" value="ECO:0007669"/>
    <property type="project" value="UniProtKB-SubCell"/>
</dbReference>
<evidence type="ECO:0000259" key="12">
    <source>
        <dbReference type="PROSITE" id="PS50990"/>
    </source>
</evidence>
<keyword evidence="8 9" id="KW-0472">Membrane</keyword>
<dbReference type="PROSITE" id="PS00211">
    <property type="entry name" value="ABC_TRANSPORTER_1"/>
    <property type="match status" value="1"/>
</dbReference>
<dbReference type="InterPro" id="IPR039421">
    <property type="entry name" value="Type_1_exporter"/>
</dbReference>
<comment type="caution">
    <text evidence="13">The sequence shown here is derived from an EMBL/GenBank/DDBJ whole genome shotgun (WGS) entry which is preliminary data.</text>
</comment>
<dbReference type="Gene3D" id="1.20.1560.10">
    <property type="entry name" value="ABC transporter type 1, transmembrane domain"/>
    <property type="match status" value="1"/>
</dbReference>
<name>A0A9X9WSP3_9PROT</name>
<evidence type="ECO:0000256" key="8">
    <source>
        <dbReference type="ARBA" id="ARBA00023136"/>
    </source>
</evidence>
<dbReference type="CDD" id="cd18783">
    <property type="entry name" value="ABC_6TM_PrtD_LapB_HlyB_like"/>
    <property type="match status" value="1"/>
</dbReference>
<dbReference type="PANTHER" id="PTHR24221">
    <property type="entry name" value="ATP-BINDING CASSETTE SUB-FAMILY B"/>
    <property type="match status" value="1"/>
</dbReference>
<keyword evidence="5" id="KW-0547">Nucleotide-binding</keyword>
<feature type="transmembrane region" description="Helical" evidence="9">
    <location>
        <begin position="167"/>
        <end position="189"/>
    </location>
</feature>
<dbReference type="GO" id="GO:0008233">
    <property type="term" value="F:peptidase activity"/>
    <property type="evidence" value="ECO:0007669"/>
    <property type="project" value="InterPro"/>
</dbReference>
<feature type="transmembrane region" description="Helical" evidence="9">
    <location>
        <begin position="201"/>
        <end position="221"/>
    </location>
</feature>
<sequence length="720" mass="78774">MPGSLRETSLVALVDVARCLGIHLSVERIRHDYALNGAEPPLALLLRIGREAGLRVERATLRWDDLKGVDPNHPVMARLENGNWVVVLGAQETGGQDGSEALVRDPLAPADGTLRIPRARFCESWQGETLLLARGGEAGAGQDAASSFGLGWFLPELYRERRLFGEVAIAALFLCLLGLAVPVFFQIVIDKVLVHQSIATLQVLLVGVMLALVFDGLFGFLRRYLLIYATNRVDIRVATRTFGHLLRLPMDFFERMPAGVVVRHLQQASRVREFLTGRMFLTLLDSMTLFVFLPILFLYSARLALVVLGFAFVAALVVAGLSAPFRRRLAALHKAEGERQAHLVESVHGMRTLKSLAMEPRQRSAWDERSAEAVRMRHEVEKVSAVALSLTGLLEKTMLVAIVGLGALLVFEGHMTVGALVAFNMLAGRVSGPLMQLVAMAHEYQDVAMSVRMLGEVMGAEAERGGRGQGITPPIEGAVEFDEVTFRYAGAAAPALAGVSFRVPAGGVLGVVGRSGSGKTTITRLLQGLHTAEEGVLRLDGHDIREFDLAHLRASIGVVLQENFLFRGTVRHNIAAPRPSASLEEIAEAARLAGADEFIERLPRGFDTPIEEGGQNLSGGQRQRLAIARALIIRPRLLILDEATSALDPESEAIVRRNLRRIAEGRTVIIVSHRLATLTDANSILVMDRGRVLDMGRHAELLQRCTDYRSLWNQQMRQVA</sequence>
<dbReference type="Gene3D" id="3.40.50.300">
    <property type="entry name" value="P-loop containing nucleotide triphosphate hydrolases"/>
    <property type="match status" value="1"/>
</dbReference>
<dbReference type="Gene3D" id="3.90.70.10">
    <property type="entry name" value="Cysteine proteinases"/>
    <property type="match status" value="1"/>
</dbReference>
<keyword evidence="6" id="KW-0067">ATP-binding</keyword>
<dbReference type="InterPro" id="IPR011527">
    <property type="entry name" value="ABC1_TM_dom"/>
</dbReference>
<feature type="domain" description="Peptidase C39" evidence="12">
    <location>
        <begin position="2"/>
        <end position="132"/>
    </location>
</feature>
<keyword evidence="2" id="KW-0813">Transport</keyword>
<evidence type="ECO:0000256" key="6">
    <source>
        <dbReference type="ARBA" id="ARBA00022840"/>
    </source>
</evidence>
<evidence type="ECO:0000313" key="14">
    <source>
        <dbReference type="Proteomes" id="UP001138751"/>
    </source>
</evidence>
<evidence type="ECO:0000259" key="10">
    <source>
        <dbReference type="PROSITE" id="PS50893"/>
    </source>
</evidence>